<evidence type="ECO:0008006" key="4">
    <source>
        <dbReference type="Google" id="ProtNLM"/>
    </source>
</evidence>
<feature type="non-terminal residue" evidence="2">
    <location>
        <position position="1462"/>
    </location>
</feature>
<reference evidence="2 3" key="1">
    <citation type="submission" date="2023-11" db="EMBL/GenBank/DDBJ databases">
        <authorList>
            <person name="Hedman E."/>
            <person name="Englund M."/>
            <person name="Stromberg M."/>
            <person name="Nyberg Akerstrom W."/>
            <person name="Nylinder S."/>
            <person name="Jareborg N."/>
            <person name="Kallberg Y."/>
            <person name="Kronander E."/>
        </authorList>
    </citation>
    <scope>NUCLEOTIDE SEQUENCE [LARGE SCALE GENOMIC DNA]</scope>
</reference>
<keyword evidence="3" id="KW-1185">Reference proteome</keyword>
<name>A0AAV1L126_9NEOP</name>
<evidence type="ECO:0000256" key="1">
    <source>
        <dbReference type="SAM" id="MobiDB-lite"/>
    </source>
</evidence>
<accession>A0AAV1L126</accession>
<sequence>MAIPGKPKEQQLNISIDELQHKQLHELIAQETSKSLPTLTPKVENAKKIQLPLKEITYTSPQIIESVDNLCAQKYDKNTIEYEFEVNKSYITSECSPTETTDNICKQEKAPKIAEKQLTEMKSIEQIEVVLGEKTQALDVLVKEGAQNALVNRTTFQEVTNIKQDTLENITEIPESSKPENSLAKFDLETHKSYLVLENTIHEDSQNINTQFCTLPKKATEEILGVMPVELTEIVMGEVESVLNSTKGIPEENITSNAVALEPISQMNIHVQESVIDKSFEKLLKGETASCSLNETEGLKVYEVVQGETQETLIPGLHKSVTAERNLTTMTHLQYSENVSEMQAGLLNLQQTQSKTTNIKTTDMLPLTVTDTISFQTETQFKVKEPEAHKLKEIFNLSSEIEVREKILDEQIMPYNEKHPKALKTNFTISDADYENIVITQPDVHIQDKTMVKKDSPKTSDVEESEEIVTKFIQAPGNREPIQIKTKRTILRKRKTETSDTFNEGDIVIEESLDEENRSEIHQEINHNVQIEEYEGDETHLNYNNDKSTVEMPEEQFEIPKLRSQVLIEEIEEENESEESSLKKDKDFNMKTTEKIKQSQIEVINEEVQSDNLPSDKEEAPKQERTEELPEVTTKEENQSREGKPKQKKMTKRVIKTKVGPKMETSEVSTTKQDDEQPVVTIHKAKETFDDTITPFDDLVEPHEAKVVEEEPEEVKIDQVQTETGEIKKAKTVKRVIKKRKESKQEVTEITTVEKEGEEPVTTVLVTEEEMPENVQALELPVETTIEELPSEEGKPKQKKITKRVIKKKVGPKLETTLIITTQQDDEQPVVTIHKTEETFDNTTTPFDDSVETHKAKVVEEEPEEVKIDQVQTATGEIKKVKTVKRVIKKRQGPKQEVTEITTVEKEGEEPVTTISVTEEAPSDKVETPEKVHTVELPVETTIEELPSEEGKPKQKKIIKRVIKNKVGPKLETTQIITTQQDDEQPVVTIHKTEETFDDTTTPFDDLVEPHKAKVVEEEPEEVKIDQVQTETGEIKKVKTVKRVIKKRQGPKQEVTEITTVEKEGEEPVTTVVVTEEKSSDKEAAPEKVQTVELPEETTIEELPSEKGKPKQKKITKRVIKKKVGPKLETTQIITTQQDDEQPVVTIHKTEETIDDTTTPFDALVKPHKAKVVEEEPEEVKIDQVQTDTGEIKKVKTVKRVIKKRQGPKQEVTEITTVEKEGEEPVTTVLVTEEASSDKEDAPEKVQTIELPEETTIEELPSEEGKPKQKKITKRVIKKKVGPKLETTQIITTHQDDAQPVVTIHKTEGIFDDTITPFDDIVETHKAKLVEEEPEEVKIDQVQTETGELKKVKTVKRVIKKRQGTKQEVTEITTVEKEGEEPVTTVSVTEEAPSDKVETPEKVHTVELPVETTIEELPSEEGKPKQRKITKRVIKKKVGPKLETTQIITTQQDDEQPVFTIH</sequence>
<protein>
    <recommendedName>
        <fullName evidence="4">Titin</fullName>
    </recommendedName>
</protein>
<organism evidence="2 3">
    <name type="scientific">Parnassius mnemosyne</name>
    <name type="common">clouded apollo</name>
    <dbReference type="NCBI Taxonomy" id="213953"/>
    <lineage>
        <taxon>Eukaryota</taxon>
        <taxon>Metazoa</taxon>
        <taxon>Ecdysozoa</taxon>
        <taxon>Arthropoda</taxon>
        <taxon>Hexapoda</taxon>
        <taxon>Insecta</taxon>
        <taxon>Pterygota</taxon>
        <taxon>Neoptera</taxon>
        <taxon>Endopterygota</taxon>
        <taxon>Lepidoptera</taxon>
        <taxon>Glossata</taxon>
        <taxon>Ditrysia</taxon>
        <taxon>Papilionoidea</taxon>
        <taxon>Papilionidae</taxon>
        <taxon>Parnassiinae</taxon>
        <taxon>Parnassini</taxon>
        <taxon>Parnassius</taxon>
        <taxon>Driopa</taxon>
    </lineage>
</organism>
<feature type="compositionally biased region" description="Low complexity" evidence="1">
    <location>
        <begin position="1382"/>
        <end position="1391"/>
    </location>
</feature>
<evidence type="ECO:0000313" key="2">
    <source>
        <dbReference type="EMBL" id="CAK1588535.1"/>
    </source>
</evidence>
<gene>
    <name evidence="2" type="ORF">PARMNEM_LOCUS9163</name>
</gene>
<feature type="compositionally biased region" description="Basic and acidic residues" evidence="1">
    <location>
        <begin position="580"/>
        <end position="597"/>
    </location>
</feature>
<proteinExistence type="predicted"/>
<dbReference type="Proteomes" id="UP001314205">
    <property type="component" value="Unassembled WGS sequence"/>
</dbReference>
<feature type="region of interest" description="Disordered" evidence="1">
    <location>
        <begin position="572"/>
        <end position="680"/>
    </location>
</feature>
<dbReference type="EMBL" id="CAVLGL010000082">
    <property type="protein sequence ID" value="CAK1588535.1"/>
    <property type="molecule type" value="Genomic_DNA"/>
</dbReference>
<feature type="compositionally biased region" description="Basic and acidic residues" evidence="1">
    <location>
        <begin position="614"/>
        <end position="645"/>
    </location>
</feature>
<feature type="compositionally biased region" description="Basic residues" evidence="1">
    <location>
        <begin position="646"/>
        <end position="656"/>
    </location>
</feature>
<evidence type="ECO:0000313" key="3">
    <source>
        <dbReference type="Proteomes" id="UP001314205"/>
    </source>
</evidence>
<comment type="caution">
    <text evidence="2">The sequence shown here is derived from an EMBL/GenBank/DDBJ whole genome shotgun (WGS) entry which is preliminary data.</text>
</comment>
<feature type="region of interest" description="Disordered" evidence="1">
    <location>
        <begin position="1376"/>
        <end position="1400"/>
    </location>
</feature>